<proteinExistence type="predicted"/>
<name>A0ABW1K9T3_9ACTN</name>
<keyword evidence="3" id="KW-1185">Reference proteome</keyword>
<reference evidence="3" key="1">
    <citation type="journal article" date="2019" name="Int. J. Syst. Evol. Microbiol.">
        <title>The Global Catalogue of Microorganisms (GCM) 10K type strain sequencing project: providing services to taxonomists for standard genome sequencing and annotation.</title>
        <authorList>
            <consortium name="The Broad Institute Genomics Platform"/>
            <consortium name="The Broad Institute Genome Sequencing Center for Infectious Disease"/>
            <person name="Wu L."/>
            <person name="Ma J."/>
        </authorList>
    </citation>
    <scope>NUCLEOTIDE SEQUENCE [LARGE SCALE GENOMIC DNA]</scope>
    <source>
        <strain evidence="3">ZS-35-S2</strain>
    </source>
</reference>
<accession>A0ABW1K9T3</accession>
<dbReference type="Proteomes" id="UP001596203">
    <property type="component" value="Unassembled WGS sequence"/>
</dbReference>
<sequence length="330" mass="36246">MTAPSIQPEPKRDRYGRYLLPDPGQPGATSTLAWTRATTFAKSISDTFGLTKWQLRMALKGLTMRPDLFARVSAATVDDRQVLDQVAEAAKEAAASSSGANLGSALHQFTERLDRGEQVTVPAPWDADVAAYRKVLTEAGIEVNAEWIERIIVVRQYHIAGTLDRILHSPTWRLPRIGDLKTGKDLSYGWLEIAVQEAIYANADAMWNGLTGQYEPMPEVDREVGVVIHLPVGKATATLYEVDLVAGWEIAQVCATVRGLRTRRDLARAMPAPKTSSALLLSLIQRATGEPEMDRLWADHSANWTTQHTTAAKARLAALSTTNQTVHTNP</sequence>
<feature type="region of interest" description="Disordered" evidence="1">
    <location>
        <begin position="1"/>
        <end position="24"/>
    </location>
</feature>
<comment type="caution">
    <text evidence="2">The sequence shown here is derived from an EMBL/GenBank/DDBJ whole genome shotgun (WGS) entry which is preliminary data.</text>
</comment>
<organism evidence="2 3">
    <name type="scientific">Plantactinospora solaniradicis</name>
    <dbReference type="NCBI Taxonomy" id="1723736"/>
    <lineage>
        <taxon>Bacteria</taxon>
        <taxon>Bacillati</taxon>
        <taxon>Actinomycetota</taxon>
        <taxon>Actinomycetes</taxon>
        <taxon>Micromonosporales</taxon>
        <taxon>Micromonosporaceae</taxon>
        <taxon>Plantactinospora</taxon>
    </lineage>
</organism>
<evidence type="ECO:0008006" key="4">
    <source>
        <dbReference type="Google" id="ProtNLM"/>
    </source>
</evidence>
<dbReference type="RefSeq" id="WP_377422289.1">
    <property type="nucleotide sequence ID" value="NZ_JBHSPR010000010.1"/>
</dbReference>
<protein>
    <recommendedName>
        <fullName evidence="4">PD-(D/E)XK endonuclease-like domain-containing protein</fullName>
    </recommendedName>
</protein>
<evidence type="ECO:0000313" key="2">
    <source>
        <dbReference type="EMBL" id="MFC6017773.1"/>
    </source>
</evidence>
<evidence type="ECO:0000256" key="1">
    <source>
        <dbReference type="SAM" id="MobiDB-lite"/>
    </source>
</evidence>
<evidence type="ECO:0000313" key="3">
    <source>
        <dbReference type="Proteomes" id="UP001596203"/>
    </source>
</evidence>
<dbReference type="EMBL" id="JBHSPR010000010">
    <property type="protein sequence ID" value="MFC6017773.1"/>
    <property type="molecule type" value="Genomic_DNA"/>
</dbReference>
<gene>
    <name evidence="2" type="ORF">ACFP2T_16350</name>
</gene>